<proteinExistence type="predicted"/>
<dbReference type="RefSeq" id="WP_049642229.1">
    <property type="nucleotide sequence ID" value="NZ_LFTY01000002.1"/>
</dbReference>
<keyword evidence="3" id="KW-0804">Transcription</keyword>
<evidence type="ECO:0000259" key="4">
    <source>
        <dbReference type="PROSITE" id="PS50995"/>
    </source>
</evidence>
<dbReference type="PROSITE" id="PS50995">
    <property type="entry name" value="HTH_MARR_2"/>
    <property type="match status" value="1"/>
</dbReference>
<dbReference type="OrthoDB" id="8906692at2"/>
<keyword evidence="1" id="KW-0805">Transcription regulation</keyword>
<dbReference type="EMBL" id="LFTY01000002">
    <property type="protein sequence ID" value="KMW56329.1"/>
    <property type="molecule type" value="Genomic_DNA"/>
</dbReference>
<evidence type="ECO:0000313" key="6">
    <source>
        <dbReference type="Proteomes" id="UP000037178"/>
    </source>
</evidence>
<feature type="domain" description="HTH marR-type" evidence="4">
    <location>
        <begin position="16"/>
        <end position="149"/>
    </location>
</feature>
<dbReference type="AlphaFoldDB" id="A0A0J9E3C9"/>
<sequence length="156" mass="17460">MSNDAKVEHAEELQMKQFLTYRLARVQAKLNAQATRILKDKSGLSLAQWRVIALIASFGPERAAVLTSLAEIDKGLFSRKLKTLVEDGLVLAESDPTDNRRQMLRLSASGQALFEKTLPHMQKRQAALRDALTPNELASLFSACDKLERILERPCL</sequence>
<evidence type="ECO:0000313" key="5">
    <source>
        <dbReference type="EMBL" id="KMW56329.1"/>
    </source>
</evidence>
<dbReference type="STRING" id="1675527.AIOL_001281"/>
<gene>
    <name evidence="5" type="ORF">AIOL_001281</name>
</gene>
<name>A0A0J9E3C9_9RHOB</name>
<keyword evidence="6" id="KW-1185">Reference proteome</keyword>
<dbReference type="InterPro" id="IPR052067">
    <property type="entry name" value="Metal_resp_HTH_trans_reg"/>
</dbReference>
<evidence type="ECO:0000256" key="1">
    <source>
        <dbReference type="ARBA" id="ARBA00023015"/>
    </source>
</evidence>
<organism evidence="5 6">
    <name type="scientific">Candidatus Rhodobacter oscarellae</name>
    <dbReference type="NCBI Taxonomy" id="1675527"/>
    <lineage>
        <taxon>Bacteria</taxon>
        <taxon>Pseudomonadati</taxon>
        <taxon>Pseudomonadota</taxon>
        <taxon>Alphaproteobacteria</taxon>
        <taxon>Rhodobacterales</taxon>
        <taxon>Rhodobacter group</taxon>
        <taxon>Rhodobacter</taxon>
    </lineage>
</organism>
<reference evidence="5 6" key="1">
    <citation type="submission" date="2015-06" db="EMBL/GenBank/DDBJ databases">
        <title>Draft genome sequence of an Alphaproteobacteria species associated to the Mediterranean sponge Oscarella lobularis.</title>
        <authorList>
            <person name="Jourda C."/>
            <person name="Santini S."/>
            <person name="Claverie J.-M."/>
        </authorList>
    </citation>
    <scope>NUCLEOTIDE SEQUENCE [LARGE SCALE GENOMIC DNA]</scope>
    <source>
        <strain evidence="5">IGS</strain>
    </source>
</reference>
<accession>A0A0J9E3C9</accession>
<dbReference type="Pfam" id="PF12802">
    <property type="entry name" value="MarR_2"/>
    <property type="match status" value="1"/>
</dbReference>
<dbReference type="InterPro" id="IPR036390">
    <property type="entry name" value="WH_DNA-bd_sf"/>
</dbReference>
<protein>
    <submittedName>
        <fullName evidence="5">Transcriptional regulator, MarR family</fullName>
    </submittedName>
</protein>
<dbReference type="SUPFAM" id="SSF46785">
    <property type="entry name" value="Winged helix' DNA-binding domain"/>
    <property type="match status" value="1"/>
</dbReference>
<dbReference type="PANTHER" id="PTHR35790">
    <property type="entry name" value="HTH-TYPE TRANSCRIPTIONAL REGULATOR PCHR"/>
    <property type="match status" value="1"/>
</dbReference>
<comment type="caution">
    <text evidence="5">The sequence shown here is derived from an EMBL/GenBank/DDBJ whole genome shotgun (WGS) entry which is preliminary data.</text>
</comment>
<keyword evidence="2" id="KW-0238">DNA-binding</keyword>
<evidence type="ECO:0000256" key="3">
    <source>
        <dbReference type="ARBA" id="ARBA00023163"/>
    </source>
</evidence>
<dbReference type="GO" id="GO:0003677">
    <property type="term" value="F:DNA binding"/>
    <property type="evidence" value="ECO:0007669"/>
    <property type="project" value="UniProtKB-KW"/>
</dbReference>
<dbReference type="InterPro" id="IPR000835">
    <property type="entry name" value="HTH_MarR-typ"/>
</dbReference>
<dbReference type="PANTHER" id="PTHR35790:SF4">
    <property type="entry name" value="HTH-TYPE TRANSCRIPTIONAL REGULATOR PCHR"/>
    <property type="match status" value="1"/>
</dbReference>
<dbReference type="PATRIC" id="fig|1675527.3.peg.1363"/>
<dbReference type="Gene3D" id="1.10.10.10">
    <property type="entry name" value="Winged helix-like DNA-binding domain superfamily/Winged helix DNA-binding domain"/>
    <property type="match status" value="1"/>
</dbReference>
<dbReference type="Proteomes" id="UP000037178">
    <property type="component" value="Unassembled WGS sequence"/>
</dbReference>
<evidence type="ECO:0000256" key="2">
    <source>
        <dbReference type="ARBA" id="ARBA00023125"/>
    </source>
</evidence>
<dbReference type="SMART" id="SM00347">
    <property type="entry name" value="HTH_MARR"/>
    <property type="match status" value="1"/>
</dbReference>
<dbReference type="InterPro" id="IPR036388">
    <property type="entry name" value="WH-like_DNA-bd_sf"/>
</dbReference>
<dbReference type="GO" id="GO:0003700">
    <property type="term" value="F:DNA-binding transcription factor activity"/>
    <property type="evidence" value="ECO:0007669"/>
    <property type="project" value="InterPro"/>
</dbReference>